<sequence>MPGPVPGRAAYTIRIDPGSLPAALLGGASAEVNSLHRHALTGTGRVRVTARAPDGVIEAVEAMTEVFCLGVQWHPEYGQSAFDRAILRAFVERSALYAGGPPHTLPGTPRREVVFI</sequence>
<name>A0AA37M505_9HYPH</name>
<reference evidence="1" key="1">
    <citation type="journal article" date="2016" name="Front. Microbiol.">
        <title>Genome Sequence of the Piezophilic, Mesophilic Sulfate-Reducing Bacterium Desulfovibrio indicus J2T.</title>
        <authorList>
            <person name="Cao J."/>
            <person name="Maignien L."/>
            <person name="Shao Z."/>
            <person name="Alain K."/>
            <person name="Jebbar M."/>
        </authorList>
    </citation>
    <scope>NUCLEOTIDE SEQUENCE</scope>
    <source>
        <strain evidence="1">JCM 32048</strain>
    </source>
</reference>
<evidence type="ECO:0000313" key="2">
    <source>
        <dbReference type="Proteomes" id="UP001055286"/>
    </source>
</evidence>
<accession>A0AA37M505</accession>
<dbReference type="EMBL" id="BPQJ01000008">
    <property type="protein sequence ID" value="GJD62051.1"/>
    <property type="molecule type" value="Genomic_DNA"/>
</dbReference>
<dbReference type="Gene3D" id="3.40.50.880">
    <property type="match status" value="1"/>
</dbReference>
<gene>
    <name evidence="1" type="ORF">MPEAHAMD_2200</name>
</gene>
<organism evidence="1 2">
    <name type="scientific">Methylobacterium frigidaeris</name>
    <dbReference type="NCBI Taxonomy" id="2038277"/>
    <lineage>
        <taxon>Bacteria</taxon>
        <taxon>Pseudomonadati</taxon>
        <taxon>Pseudomonadota</taxon>
        <taxon>Alphaproteobacteria</taxon>
        <taxon>Hyphomicrobiales</taxon>
        <taxon>Methylobacteriaceae</taxon>
        <taxon>Methylobacterium</taxon>
    </lineage>
</organism>
<dbReference type="InterPro" id="IPR029062">
    <property type="entry name" value="Class_I_gatase-like"/>
</dbReference>
<dbReference type="PROSITE" id="PS51273">
    <property type="entry name" value="GATASE_TYPE_1"/>
    <property type="match status" value="1"/>
</dbReference>
<proteinExistence type="predicted"/>
<dbReference type="Proteomes" id="UP001055286">
    <property type="component" value="Unassembled WGS sequence"/>
</dbReference>
<dbReference type="RefSeq" id="WP_238190770.1">
    <property type="nucleotide sequence ID" value="NZ_BPQJ01000008.1"/>
</dbReference>
<dbReference type="SUPFAM" id="SSF52317">
    <property type="entry name" value="Class I glutamine amidotransferase-like"/>
    <property type="match status" value="1"/>
</dbReference>
<dbReference type="InterPro" id="IPR011697">
    <property type="entry name" value="Peptidase_C26"/>
</dbReference>
<dbReference type="AlphaFoldDB" id="A0AA37M505"/>
<keyword evidence="2" id="KW-1185">Reference proteome</keyword>
<evidence type="ECO:0008006" key="3">
    <source>
        <dbReference type="Google" id="ProtNLM"/>
    </source>
</evidence>
<evidence type="ECO:0000313" key="1">
    <source>
        <dbReference type="EMBL" id="GJD62051.1"/>
    </source>
</evidence>
<reference evidence="1" key="2">
    <citation type="submission" date="2021-08" db="EMBL/GenBank/DDBJ databases">
        <authorList>
            <person name="Tani A."/>
            <person name="Ola A."/>
            <person name="Ogura Y."/>
            <person name="Katsura K."/>
            <person name="Hayashi T."/>
        </authorList>
    </citation>
    <scope>NUCLEOTIDE SEQUENCE</scope>
    <source>
        <strain evidence="1">JCM 32048</strain>
    </source>
</reference>
<dbReference type="GO" id="GO:0016787">
    <property type="term" value="F:hydrolase activity"/>
    <property type="evidence" value="ECO:0007669"/>
    <property type="project" value="InterPro"/>
</dbReference>
<dbReference type="Pfam" id="PF07722">
    <property type="entry name" value="Peptidase_C26"/>
    <property type="match status" value="1"/>
</dbReference>
<protein>
    <recommendedName>
        <fullName evidence="3">Gamma-glutamyl-gamma-aminobutyrate hydrolase</fullName>
    </recommendedName>
</protein>
<comment type="caution">
    <text evidence="1">The sequence shown here is derived from an EMBL/GenBank/DDBJ whole genome shotgun (WGS) entry which is preliminary data.</text>
</comment>